<keyword evidence="3" id="KW-1185">Reference proteome</keyword>
<name>A0AAV5V477_9BILA</name>
<feature type="non-terminal residue" evidence="2">
    <location>
        <position position="1"/>
    </location>
</feature>
<evidence type="ECO:0000313" key="2">
    <source>
        <dbReference type="EMBL" id="GMT13078.1"/>
    </source>
</evidence>
<organism evidence="2 3">
    <name type="scientific">Pristionchus fissidentatus</name>
    <dbReference type="NCBI Taxonomy" id="1538716"/>
    <lineage>
        <taxon>Eukaryota</taxon>
        <taxon>Metazoa</taxon>
        <taxon>Ecdysozoa</taxon>
        <taxon>Nematoda</taxon>
        <taxon>Chromadorea</taxon>
        <taxon>Rhabditida</taxon>
        <taxon>Rhabditina</taxon>
        <taxon>Diplogasteromorpha</taxon>
        <taxon>Diplogasteroidea</taxon>
        <taxon>Neodiplogasteridae</taxon>
        <taxon>Pristionchus</taxon>
    </lineage>
</organism>
<accession>A0AAV5V477</accession>
<comment type="caution">
    <text evidence="2">The sequence shown here is derived from an EMBL/GenBank/DDBJ whole genome shotgun (WGS) entry which is preliminary data.</text>
</comment>
<protein>
    <recommendedName>
        <fullName evidence="4">Ribosomal protein</fullName>
    </recommendedName>
</protein>
<sequence>VDAVQLNGLRYCKVVTVGHSGYGTQSLAGRGPSNFCPIIWPMMCSLSEPKNDSRLPFERWSTVQGAPKHPVSRAASVFCFITSFTASEDREETSRVTSRTPHIGTFYYSDLPPRQSPLCRRCRCDRSRSGGRAPERLPRPSPAAPA</sequence>
<dbReference type="EMBL" id="BTSY01000002">
    <property type="protein sequence ID" value="GMT13078.1"/>
    <property type="molecule type" value="Genomic_DNA"/>
</dbReference>
<evidence type="ECO:0000256" key="1">
    <source>
        <dbReference type="SAM" id="MobiDB-lite"/>
    </source>
</evidence>
<reference evidence="2" key="1">
    <citation type="submission" date="2023-10" db="EMBL/GenBank/DDBJ databases">
        <title>Genome assembly of Pristionchus species.</title>
        <authorList>
            <person name="Yoshida K."/>
            <person name="Sommer R.J."/>
        </authorList>
    </citation>
    <scope>NUCLEOTIDE SEQUENCE</scope>
    <source>
        <strain evidence="2">RS5133</strain>
    </source>
</reference>
<gene>
    <name evidence="2" type="ORF">PFISCL1PPCAC_4375</name>
</gene>
<dbReference type="Proteomes" id="UP001432322">
    <property type="component" value="Unassembled WGS sequence"/>
</dbReference>
<evidence type="ECO:0008006" key="4">
    <source>
        <dbReference type="Google" id="ProtNLM"/>
    </source>
</evidence>
<feature type="compositionally biased region" description="Basic and acidic residues" evidence="1">
    <location>
        <begin position="125"/>
        <end position="138"/>
    </location>
</feature>
<proteinExistence type="predicted"/>
<feature type="region of interest" description="Disordered" evidence="1">
    <location>
        <begin position="125"/>
        <end position="146"/>
    </location>
</feature>
<evidence type="ECO:0000313" key="3">
    <source>
        <dbReference type="Proteomes" id="UP001432322"/>
    </source>
</evidence>
<dbReference type="AlphaFoldDB" id="A0AAV5V477"/>